<dbReference type="OrthoDB" id="10448271at2759"/>
<keyword evidence="2" id="KW-1185">Reference proteome</keyword>
<dbReference type="Proteomes" id="UP000054018">
    <property type="component" value="Unassembled WGS sequence"/>
</dbReference>
<sequence length="141" mass="15892">MPRSPPRAESSTSLVDDTVSTGSIILYRISVTDYLLIWQRTHRPLSVYIRRSGSKNLVSSNHEFAASEIIHLTHSEWRVRPWGCLTSPQKPCSIILSCARESRRKSMPTPFPFHLALPSGNREPDLCHGAFLLVLKLVILS</sequence>
<dbReference type="EMBL" id="KN833694">
    <property type="protein sequence ID" value="KIK27873.1"/>
    <property type="molecule type" value="Genomic_DNA"/>
</dbReference>
<accession>A0A0D0A735</accession>
<evidence type="ECO:0000313" key="2">
    <source>
        <dbReference type="Proteomes" id="UP000054018"/>
    </source>
</evidence>
<protein>
    <submittedName>
        <fullName evidence="1">Uncharacterized protein</fullName>
    </submittedName>
</protein>
<dbReference type="HOGENOM" id="CLU_1826018_0_0_1"/>
<reference evidence="1 2" key="1">
    <citation type="submission" date="2014-04" db="EMBL/GenBank/DDBJ databases">
        <authorList>
            <consortium name="DOE Joint Genome Institute"/>
            <person name="Kuo A."/>
            <person name="Kohler A."/>
            <person name="Costa M.D."/>
            <person name="Nagy L.G."/>
            <person name="Floudas D."/>
            <person name="Copeland A."/>
            <person name="Barry K.W."/>
            <person name="Cichocki N."/>
            <person name="Veneault-Fourrey C."/>
            <person name="LaButti K."/>
            <person name="Lindquist E.A."/>
            <person name="Lipzen A."/>
            <person name="Lundell T."/>
            <person name="Morin E."/>
            <person name="Murat C."/>
            <person name="Sun H."/>
            <person name="Tunlid A."/>
            <person name="Henrissat B."/>
            <person name="Grigoriev I.V."/>
            <person name="Hibbett D.S."/>
            <person name="Martin F."/>
            <person name="Nordberg H.P."/>
            <person name="Cantor M.N."/>
            <person name="Hua S.X."/>
        </authorList>
    </citation>
    <scope>NUCLEOTIDE SEQUENCE [LARGE SCALE GENOMIC DNA]</scope>
    <source>
        <strain evidence="1 2">441</strain>
    </source>
</reference>
<organism evidence="1 2">
    <name type="scientific">Pisolithus microcarpus 441</name>
    <dbReference type="NCBI Taxonomy" id="765257"/>
    <lineage>
        <taxon>Eukaryota</taxon>
        <taxon>Fungi</taxon>
        <taxon>Dikarya</taxon>
        <taxon>Basidiomycota</taxon>
        <taxon>Agaricomycotina</taxon>
        <taxon>Agaricomycetes</taxon>
        <taxon>Agaricomycetidae</taxon>
        <taxon>Boletales</taxon>
        <taxon>Sclerodermatineae</taxon>
        <taxon>Pisolithaceae</taxon>
        <taxon>Pisolithus</taxon>
    </lineage>
</organism>
<evidence type="ECO:0000313" key="1">
    <source>
        <dbReference type="EMBL" id="KIK27873.1"/>
    </source>
</evidence>
<proteinExistence type="predicted"/>
<dbReference type="AlphaFoldDB" id="A0A0D0A735"/>
<gene>
    <name evidence="1" type="ORF">PISMIDRAFT_144375</name>
</gene>
<name>A0A0D0A735_9AGAM</name>
<reference evidence="2" key="2">
    <citation type="submission" date="2015-01" db="EMBL/GenBank/DDBJ databases">
        <title>Evolutionary Origins and Diversification of the Mycorrhizal Mutualists.</title>
        <authorList>
            <consortium name="DOE Joint Genome Institute"/>
            <consortium name="Mycorrhizal Genomics Consortium"/>
            <person name="Kohler A."/>
            <person name="Kuo A."/>
            <person name="Nagy L.G."/>
            <person name="Floudas D."/>
            <person name="Copeland A."/>
            <person name="Barry K.W."/>
            <person name="Cichocki N."/>
            <person name="Veneault-Fourrey C."/>
            <person name="LaButti K."/>
            <person name="Lindquist E.A."/>
            <person name="Lipzen A."/>
            <person name="Lundell T."/>
            <person name="Morin E."/>
            <person name="Murat C."/>
            <person name="Riley R."/>
            <person name="Ohm R."/>
            <person name="Sun H."/>
            <person name="Tunlid A."/>
            <person name="Henrissat B."/>
            <person name="Grigoriev I.V."/>
            <person name="Hibbett D.S."/>
            <person name="Martin F."/>
        </authorList>
    </citation>
    <scope>NUCLEOTIDE SEQUENCE [LARGE SCALE GENOMIC DNA]</scope>
    <source>
        <strain evidence="2">441</strain>
    </source>
</reference>